<protein>
    <submittedName>
        <fullName evidence="4">Glutathione S-transferase</fullName>
    </submittedName>
</protein>
<evidence type="ECO:0000259" key="3">
    <source>
        <dbReference type="PROSITE" id="PS50405"/>
    </source>
</evidence>
<dbReference type="PANTHER" id="PTHR44051">
    <property type="entry name" value="GLUTATHIONE S-TRANSFERASE-RELATED"/>
    <property type="match status" value="1"/>
</dbReference>
<dbReference type="Gene3D" id="1.20.1050.10">
    <property type="match status" value="1"/>
</dbReference>
<dbReference type="SFLD" id="SFLDG01150">
    <property type="entry name" value="Main.1:_Beta-like"/>
    <property type="match status" value="1"/>
</dbReference>
<dbReference type="PANTHER" id="PTHR44051:SF9">
    <property type="entry name" value="GLUTATHIONE S-TRANSFERASE 1"/>
    <property type="match status" value="1"/>
</dbReference>
<dbReference type="PROSITE" id="PS50404">
    <property type="entry name" value="GST_NTER"/>
    <property type="match status" value="1"/>
</dbReference>
<dbReference type="InterPro" id="IPR036249">
    <property type="entry name" value="Thioredoxin-like_sf"/>
</dbReference>
<evidence type="ECO:0000313" key="4">
    <source>
        <dbReference type="EMBL" id="MEG3184869.1"/>
    </source>
</evidence>
<evidence type="ECO:0000313" key="5">
    <source>
        <dbReference type="Proteomes" id="UP001355056"/>
    </source>
</evidence>
<feature type="domain" description="GST C-terminal" evidence="3">
    <location>
        <begin position="91"/>
        <end position="226"/>
    </location>
</feature>
<dbReference type="InterPro" id="IPR004046">
    <property type="entry name" value="GST_C"/>
</dbReference>
<evidence type="ECO:0000259" key="2">
    <source>
        <dbReference type="PROSITE" id="PS50404"/>
    </source>
</evidence>
<dbReference type="Proteomes" id="UP001355056">
    <property type="component" value="Unassembled WGS sequence"/>
</dbReference>
<dbReference type="Gene3D" id="3.40.30.10">
    <property type="entry name" value="Glutaredoxin"/>
    <property type="match status" value="1"/>
</dbReference>
<dbReference type="InterPro" id="IPR036282">
    <property type="entry name" value="Glutathione-S-Trfase_C_sf"/>
</dbReference>
<dbReference type="Pfam" id="PF02798">
    <property type="entry name" value="GST_N"/>
    <property type="match status" value="1"/>
</dbReference>
<organism evidence="4 5">
    <name type="scientific">Novilysobacter erysipheiresistens</name>
    <dbReference type="NCBI Taxonomy" id="1749332"/>
    <lineage>
        <taxon>Bacteria</taxon>
        <taxon>Pseudomonadati</taxon>
        <taxon>Pseudomonadota</taxon>
        <taxon>Gammaproteobacteria</taxon>
        <taxon>Lysobacterales</taxon>
        <taxon>Lysobacteraceae</taxon>
        <taxon>Novilysobacter</taxon>
    </lineage>
</organism>
<reference evidence="4 5" key="1">
    <citation type="journal article" date="2016" name="Int. J. Syst. Evol. Microbiol.">
        <title>Lysobacter erysipheiresistens sp. nov., an antagonist of powdery mildew, isolated from tobacco-cultivated soil.</title>
        <authorList>
            <person name="Xie B."/>
            <person name="Li T."/>
            <person name="Lin X."/>
            <person name="Wang C.J."/>
            <person name="Chen Y.J."/>
            <person name="Liu W.J."/>
            <person name="Zhao Z.W."/>
        </authorList>
    </citation>
    <scope>NUCLEOTIDE SEQUENCE [LARGE SCALE GENOMIC DNA]</scope>
    <source>
        <strain evidence="4 5">RS-LYSO-3</strain>
    </source>
</reference>
<dbReference type="SFLD" id="SFLDG00358">
    <property type="entry name" value="Main_(cytGST)"/>
    <property type="match status" value="1"/>
</dbReference>
<dbReference type="PROSITE" id="PS50405">
    <property type="entry name" value="GST_CTER"/>
    <property type="match status" value="1"/>
</dbReference>
<sequence length="226" mass="25741">MIKVHHLENSRSQRVLWLLEELGLQYEVVRYRRDPATMLAPPELRQVHPLGKSPVLEEEGLVLAESGAIIEYLAEKHDQAHRLSPPPGPADDPERLRYRQWLHYAEGSLMPPLLLSLVFSRIRQAPMPFFAKPIARGIADKTLKAFVRPQIKLHMDYIEAELGKHPWFAGERFSAADIQMSFPVEAATARSGAGGYPNLQRFLQRIRERPGYQRAVERGGALEPLQ</sequence>
<dbReference type="InterPro" id="IPR004045">
    <property type="entry name" value="Glutathione_S-Trfase_N"/>
</dbReference>
<gene>
    <name evidence="4" type="ORF">SNE34_12720</name>
</gene>
<dbReference type="SUPFAM" id="SSF47616">
    <property type="entry name" value="GST C-terminal domain-like"/>
    <property type="match status" value="1"/>
</dbReference>
<proteinExistence type="inferred from homology"/>
<dbReference type="InterPro" id="IPR010987">
    <property type="entry name" value="Glutathione-S-Trfase_C-like"/>
</dbReference>
<name>A0ABU7Z1A0_9GAMM</name>
<dbReference type="RefSeq" id="WP_332617787.1">
    <property type="nucleotide sequence ID" value="NZ_JAXGFP010000006.1"/>
</dbReference>
<dbReference type="Pfam" id="PF00043">
    <property type="entry name" value="GST_C"/>
    <property type="match status" value="1"/>
</dbReference>
<evidence type="ECO:0000256" key="1">
    <source>
        <dbReference type="RuleBase" id="RU003494"/>
    </source>
</evidence>
<dbReference type="CDD" id="cd03189">
    <property type="entry name" value="GST_C_GTT1_like"/>
    <property type="match status" value="1"/>
</dbReference>
<comment type="similarity">
    <text evidence="1">Belongs to the GST superfamily.</text>
</comment>
<dbReference type="SUPFAM" id="SSF52833">
    <property type="entry name" value="Thioredoxin-like"/>
    <property type="match status" value="1"/>
</dbReference>
<feature type="domain" description="GST N-terminal" evidence="2">
    <location>
        <begin position="1"/>
        <end position="81"/>
    </location>
</feature>
<dbReference type="InterPro" id="IPR040079">
    <property type="entry name" value="Glutathione_S-Trfase"/>
</dbReference>
<keyword evidence="5" id="KW-1185">Reference proteome</keyword>
<dbReference type="EMBL" id="JAXGFP010000006">
    <property type="protein sequence ID" value="MEG3184869.1"/>
    <property type="molecule type" value="Genomic_DNA"/>
</dbReference>
<dbReference type="SFLD" id="SFLDS00019">
    <property type="entry name" value="Glutathione_Transferase_(cytos"/>
    <property type="match status" value="1"/>
</dbReference>
<accession>A0ABU7Z1A0</accession>
<comment type="caution">
    <text evidence="4">The sequence shown here is derived from an EMBL/GenBank/DDBJ whole genome shotgun (WGS) entry which is preliminary data.</text>
</comment>
<dbReference type="CDD" id="cd03046">
    <property type="entry name" value="GST_N_GTT1_like"/>
    <property type="match status" value="1"/>
</dbReference>